<accession>A0A1J5RH72</accession>
<gene>
    <name evidence="2" type="ORF">GALL_306750</name>
</gene>
<comment type="caution">
    <text evidence="2">The sequence shown here is derived from an EMBL/GenBank/DDBJ whole genome shotgun (WGS) entry which is preliminary data.</text>
</comment>
<organism evidence="2">
    <name type="scientific">mine drainage metagenome</name>
    <dbReference type="NCBI Taxonomy" id="410659"/>
    <lineage>
        <taxon>unclassified sequences</taxon>
        <taxon>metagenomes</taxon>
        <taxon>ecological metagenomes</taxon>
    </lineage>
</organism>
<proteinExistence type="predicted"/>
<sequence>MSGEVYETRLGSSHPRPPDARLRASSLARHLALVCTGLMDVRRTTRWPERARTDELVPFDPREVCTAAPCRTVFATPNFARFLSLRANLFRYASYSSLAASRQDRSSSTTLSARRNGQKHMKAASARFGCAFRFGRADVILCRRQRFQYSLLHSESGTDRKCAGEGLSTAFVGAIELESFFGRRRVSCASPTGSRVSTPWRVDLPV</sequence>
<dbReference type="EMBL" id="MLJW01000421">
    <property type="protein sequence ID" value="OIQ87469.1"/>
    <property type="molecule type" value="Genomic_DNA"/>
</dbReference>
<evidence type="ECO:0000313" key="2">
    <source>
        <dbReference type="EMBL" id="OIQ87469.1"/>
    </source>
</evidence>
<reference evidence="2" key="1">
    <citation type="submission" date="2016-10" db="EMBL/GenBank/DDBJ databases">
        <title>Sequence of Gallionella enrichment culture.</title>
        <authorList>
            <person name="Poehlein A."/>
            <person name="Muehling M."/>
            <person name="Daniel R."/>
        </authorList>
    </citation>
    <scope>NUCLEOTIDE SEQUENCE</scope>
</reference>
<name>A0A1J5RH72_9ZZZZ</name>
<protein>
    <submittedName>
        <fullName evidence="2">Uncharacterized protein</fullName>
    </submittedName>
</protein>
<feature type="region of interest" description="Disordered" evidence="1">
    <location>
        <begin position="1"/>
        <end position="20"/>
    </location>
</feature>
<evidence type="ECO:0000256" key="1">
    <source>
        <dbReference type="SAM" id="MobiDB-lite"/>
    </source>
</evidence>
<dbReference type="AlphaFoldDB" id="A0A1J5RH72"/>